<evidence type="ECO:0000256" key="1">
    <source>
        <dbReference type="SAM" id="MobiDB-lite"/>
    </source>
</evidence>
<proteinExistence type="predicted"/>
<dbReference type="AlphaFoldDB" id="A0A7S4NQ79"/>
<name>A0A7S4NQ79_9EUKA</name>
<accession>A0A7S4NQ79</accession>
<sequence>MAGEIPSMGEHSNPGAPTQRVQVWLFGLLLDVTGLFSFGSFLEELSLPSLEVREDRRDEEEEEEKKEEAPKEEKKDPLAALKARRKTTGQSGAPAGGVLRLG</sequence>
<feature type="compositionally biased region" description="Basic and acidic residues" evidence="1">
    <location>
        <begin position="66"/>
        <end position="77"/>
    </location>
</feature>
<protein>
    <submittedName>
        <fullName evidence="2">Uncharacterized protein</fullName>
    </submittedName>
</protein>
<organism evidence="2">
    <name type="scientific">Paramoeba aestuarina</name>
    <dbReference type="NCBI Taxonomy" id="180227"/>
    <lineage>
        <taxon>Eukaryota</taxon>
        <taxon>Amoebozoa</taxon>
        <taxon>Discosea</taxon>
        <taxon>Flabellinia</taxon>
        <taxon>Dactylopodida</taxon>
        <taxon>Paramoebidae</taxon>
        <taxon>Paramoeba</taxon>
    </lineage>
</organism>
<gene>
    <name evidence="2" type="ORF">NAES01612_LOCUS9623</name>
</gene>
<evidence type="ECO:0000313" key="2">
    <source>
        <dbReference type="EMBL" id="CAE2301814.1"/>
    </source>
</evidence>
<feature type="region of interest" description="Disordered" evidence="1">
    <location>
        <begin position="49"/>
        <end position="102"/>
    </location>
</feature>
<dbReference type="EMBL" id="HBKR01014531">
    <property type="protein sequence ID" value="CAE2301814.1"/>
    <property type="molecule type" value="Transcribed_RNA"/>
</dbReference>
<reference evidence="2" key="1">
    <citation type="submission" date="2021-01" db="EMBL/GenBank/DDBJ databases">
        <authorList>
            <person name="Corre E."/>
            <person name="Pelletier E."/>
            <person name="Niang G."/>
            <person name="Scheremetjew M."/>
            <person name="Finn R."/>
            <person name="Kale V."/>
            <person name="Holt S."/>
            <person name="Cochrane G."/>
            <person name="Meng A."/>
            <person name="Brown T."/>
            <person name="Cohen L."/>
        </authorList>
    </citation>
    <scope>NUCLEOTIDE SEQUENCE</scope>
    <source>
        <strain evidence="2">SoJaBio B1-5/56/2</strain>
    </source>
</reference>